<dbReference type="InterPro" id="IPR036880">
    <property type="entry name" value="Kunitz_BPTI_sf"/>
</dbReference>
<reference evidence="17" key="1">
    <citation type="submission" date="2025-08" db="UniProtKB">
        <authorList>
            <consortium name="RefSeq"/>
        </authorList>
    </citation>
    <scope>IDENTIFICATION</scope>
    <source>
        <tissue evidence="17">Muscle</tissue>
    </source>
</reference>
<dbReference type="SMART" id="SM00131">
    <property type="entry name" value="KU"/>
    <property type="match status" value="1"/>
</dbReference>
<keyword evidence="16" id="KW-1185">Reference proteome</keyword>
<dbReference type="InterPro" id="IPR042307">
    <property type="entry name" value="Reeler_sf"/>
</dbReference>
<keyword evidence="9" id="KW-1015">Disulfide bond</keyword>
<dbReference type="PROSITE" id="PS50279">
    <property type="entry name" value="BPTI_KUNITZ_2"/>
    <property type="match status" value="1"/>
</dbReference>
<dbReference type="PROSITE" id="PS51020">
    <property type="entry name" value="SPONDIN"/>
    <property type="match status" value="1"/>
</dbReference>
<keyword evidence="3" id="KW-0964">Secreted</keyword>
<dbReference type="PRINTS" id="PR00759">
    <property type="entry name" value="BASICPTASE"/>
</dbReference>
<evidence type="ECO:0000256" key="7">
    <source>
        <dbReference type="ARBA" id="ARBA00022737"/>
    </source>
</evidence>
<evidence type="ECO:0000256" key="12">
    <source>
        <dbReference type="SAM" id="SignalP"/>
    </source>
</evidence>
<evidence type="ECO:0000256" key="6">
    <source>
        <dbReference type="ARBA" id="ARBA00022729"/>
    </source>
</evidence>
<dbReference type="PROSITE" id="PS50092">
    <property type="entry name" value="TSP1"/>
    <property type="match status" value="5"/>
</dbReference>
<dbReference type="Gene3D" id="2.20.100.10">
    <property type="entry name" value="Thrombospondin type-1 (TSP1) repeat"/>
    <property type="match status" value="5"/>
</dbReference>
<dbReference type="Pfam" id="PF06468">
    <property type="entry name" value="Spond_N"/>
    <property type="match status" value="1"/>
</dbReference>
<evidence type="ECO:0000259" key="14">
    <source>
        <dbReference type="PROSITE" id="PS51019"/>
    </source>
</evidence>
<feature type="chain" id="PRO_5045231744" description="Spondin-1" evidence="12">
    <location>
        <begin position="19"/>
        <end position="830"/>
    </location>
</feature>
<dbReference type="CDD" id="cd08544">
    <property type="entry name" value="Reeler"/>
    <property type="match status" value="1"/>
</dbReference>
<dbReference type="PROSITE" id="PS00280">
    <property type="entry name" value="BPTI_KUNITZ_1"/>
    <property type="match status" value="1"/>
</dbReference>
<keyword evidence="5" id="KW-0479">Metal-binding</keyword>
<dbReference type="InterPro" id="IPR051418">
    <property type="entry name" value="Spondin/Thrombospondin_T1"/>
</dbReference>
<dbReference type="SUPFAM" id="SSF82895">
    <property type="entry name" value="TSP-1 type 1 repeat"/>
    <property type="match status" value="5"/>
</dbReference>
<protein>
    <recommendedName>
        <fullName evidence="2">Spondin-1</fullName>
    </recommendedName>
    <alternativeName>
        <fullName evidence="11">F-spondin</fullName>
    </alternativeName>
</protein>
<dbReference type="InterPro" id="IPR044004">
    <property type="entry name" value="TSP1_spondin_dom"/>
</dbReference>
<dbReference type="GeneID" id="106457254"/>
<keyword evidence="4" id="KW-0272">Extracellular matrix</keyword>
<keyword evidence="7" id="KW-0677">Repeat</keyword>
<evidence type="ECO:0000256" key="9">
    <source>
        <dbReference type="ARBA" id="ARBA00023157"/>
    </source>
</evidence>
<dbReference type="InterPro" id="IPR009465">
    <property type="entry name" value="Spondin_N"/>
</dbReference>
<dbReference type="Gene3D" id="2.60.40.4060">
    <property type="entry name" value="Reeler domain"/>
    <property type="match status" value="1"/>
</dbReference>
<evidence type="ECO:0000313" key="16">
    <source>
        <dbReference type="Proteomes" id="UP000694941"/>
    </source>
</evidence>
<keyword evidence="10" id="KW-0325">Glycoprotein</keyword>
<dbReference type="Pfam" id="PF00014">
    <property type="entry name" value="Kunitz_BPTI"/>
    <property type="match status" value="1"/>
</dbReference>
<evidence type="ECO:0000256" key="8">
    <source>
        <dbReference type="ARBA" id="ARBA00022889"/>
    </source>
</evidence>
<proteinExistence type="predicted"/>
<dbReference type="PANTHER" id="PTHR11311:SF16">
    <property type="entry name" value="SPONDIN-1"/>
    <property type="match status" value="1"/>
</dbReference>
<dbReference type="Gene3D" id="4.10.410.10">
    <property type="entry name" value="Pancreatic trypsin inhibitor Kunitz domain"/>
    <property type="match status" value="1"/>
</dbReference>
<evidence type="ECO:0000256" key="3">
    <source>
        <dbReference type="ARBA" id="ARBA00022525"/>
    </source>
</evidence>
<dbReference type="SUPFAM" id="SSF57362">
    <property type="entry name" value="BPTI-like"/>
    <property type="match status" value="1"/>
</dbReference>
<dbReference type="InterPro" id="IPR000884">
    <property type="entry name" value="TSP1_rpt"/>
</dbReference>
<evidence type="ECO:0000256" key="1">
    <source>
        <dbReference type="ARBA" id="ARBA00004498"/>
    </source>
</evidence>
<dbReference type="Pfam" id="PF19028">
    <property type="entry name" value="TSP1_spondin"/>
    <property type="match status" value="2"/>
</dbReference>
<evidence type="ECO:0000259" key="15">
    <source>
        <dbReference type="PROSITE" id="PS51020"/>
    </source>
</evidence>
<evidence type="ECO:0000259" key="13">
    <source>
        <dbReference type="PROSITE" id="PS50279"/>
    </source>
</evidence>
<evidence type="ECO:0000256" key="10">
    <source>
        <dbReference type="ARBA" id="ARBA00023180"/>
    </source>
</evidence>
<feature type="domain" description="BPTI/Kunitz inhibitor" evidence="13">
    <location>
        <begin position="638"/>
        <end position="688"/>
    </location>
</feature>
<evidence type="ECO:0000256" key="11">
    <source>
        <dbReference type="ARBA" id="ARBA00030964"/>
    </source>
</evidence>
<dbReference type="PROSITE" id="PS51019">
    <property type="entry name" value="REELIN"/>
    <property type="match status" value="1"/>
</dbReference>
<dbReference type="SMART" id="SM00209">
    <property type="entry name" value="TSP1"/>
    <property type="match status" value="5"/>
</dbReference>
<dbReference type="Proteomes" id="UP000694941">
    <property type="component" value="Unplaced"/>
</dbReference>
<dbReference type="PANTHER" id="PTHR11311">
    <property type="entry name" value="SPONDIN"/>
    <property type="match status" value="1"/>
</dbReference>
<feature type="signal peptide" evidence="12">
    <location>
        <begin position="1"/>
        <end position="18"/>
    </location>
</feature>
<dbReference type="CDD" id="cd00109">
    <property type="entry name" value="Kunitz-type"/>
    <property type="match status" value="1"/>
</dbReference>
<comment type="subcellular location">
    <subcellularLocation>
        <location evidence="1">Secreted</location>
        <location evidence="1">Extracellular space</location>
        <location evidence="1">Extracellular matrix</location>
    </subcellularLocation>
</comment>
<feature type="domain" description="Spondin" evidence="15">
    <location>
        <begin position="208"/>
        <end position="398"/>
    </location>
</feature>
<feature type="domain" description="Reelin" evidence="14">
    <location>
        <begin position="32"/>
        <end position="207"/>
    </location>
</feature>
<dbReference type="Pfam" id="PF00090">
    <property type="entry name" value="TSP_1"/>
    <property type="match status" value="3"/>
</dbReference>
<sequence length="830" mass="94617">MMTFVWLTFVAAIFVVQSVDQQKFSLRDRRSEVHSTLSLAQRYRGRCNRKPLSYNTPKTPGDNGFQLKISGGSEKYVPGETYTISIQGSRTQHRIQTFIGFMLVIEPSRKVNDFDNSSRSLPNVGMFQLFGDALSKFSEECPHAVLQTSNIPKSEIQVMWTAPPPSSGCVVFKAMIIEIRELWYMDDGGLTKELCEKEQETRDGHPAIIANCCACNEAKYEVEFEGLWSRQTHPKDFPSNEWMTQFLDITGASHTANFRMWEYGGFATEGVRHLGEQGTPIKLESELKTQSEKIRTVIKARGLRYPNLNGKTFAVFRVDKTHHLMSLLSKLNPSPDWFVGISALELCMKNCSWVTNKVINLYPWDAGINDGRSYLSESSPTIPQERIKMLTSSDPETPFFDPTGNPIKPVVRLTITRQRIYEKSCEVTVNSDRISGKTGNENEYEQAYFRKNLFYPDLRKCAVTEWADFTSCSVSCGRGLQSRTRSYINEENARIMECDTNLVEKKFCDTVCEGNVSCQISDWSEWTSCSVACGTGLRTRRRHYKNLIAHHVCREDLIEKEACMESRNCEVNSKCAVTQWSEWSPCTVTCGRGMKIRTRLYLLPSVLSLCNRELMQKATCERESSACFSQFSDAREICTQPKNAGPCQGMFKRWYYDTNMQACIQFVYGGCRGNRNNFNLYADCRKTCENMLRVSLSTHPTSPAETYDQIKMPSIDCQVSEWSEFSSCSATCGRARRIRRRRIEIYPQNGGSECPKKLIQRRKCKSNPKCAVHCKLSSWSQWSSCSVSCGIGGLQERIRKVKRERKRGGLPCKPLIERQPCNLKTCPYNG</sequence>
<name>A0ABM1S5A6_LIMPO</name>
<dbReference type="InterPro" id="IPR020901">
    <property type="entry name" value="Prtase_inh_Kunz-CS"/>
</dbReference>
<gene>
    <name evidence="17" type="primary">LOC106457254</name>
</gene>
<dbReference type="Gene3D" id="2.60.40.2130">
    <property type="entry name" value="F-spondin domain"/>
    <property type="match status" value="1"/>
</dbReference>
<evidence type="ECO:0000256" key="5">
    <source>
        <dbReference type="ARBA" id="ARBA00022723"/>
    </source>
</evidence>
<dbReference type="InterPro" id="IPR038678">
    <property type="entry name" value="Spondin_N_sf"/>
</dbReference>
<dbReference type="InterPro" id="IPR002223">
    <property type="entry name" value="Kunitz_BPTI"/>
</dbReference>
<evidence type="ECO:0000256" key="4">
    <source>
        <dbReference type="ARBA" id="ARBA00022530"/>
    </source>
</evidence>
<organism evidence="16 17">
    <name type="scientific">Limulus polyphemus</name>
    <name type="common">Atlantic horseshoe crab</name>
    <dbReference type="NCBI Taxonomy" id="6850"/>
    <lineage>
        <taxon>Eukaryota</taxon>
        <taxon>Metazoa</taxon>
        <taxon>Ecdysozoa</taxon>
        <taxon>Arthropoda</taxon>
        <taxon>Chelicerata</taxon>
        <taxon>Merostomata</taxon>
        <taxon>Xiphosura</taxon>
        <taxon>Limulidae</taxon>
        <taxon>Limulus</taxon>
    </lineage>
</organism>
<dbReference type="Pfam" id="PF02014">
    <property type="entry name" value="Reeler"/>
    <property type="match status" value="1"/>
</dbReference>
<dbReference type="NCBIfam" id="NF038123">
    <property type="entry name" value="NF038123_dom"/>
    <property type="match status" value="1"/>
</dbReference>
<evidence type="ECO:0000313" key="17">
    <source>
        <dbReference type="RefSeq" id="XP_022238811.1"/>
    </source>
</evidence>
<dbReference type="InterPro" id="IPR002861">
    <property type="entry name" value="Reeler_dom"/>
</dbReference>
<keyword evidence="6 12" id="KW-0732">Signal</keyword>
<accession>A0ABM1S5A6</accession>
<dbReference type="RefSeq" id="XP_022238811.1">
    <property type="nucleotide sequence ID" value="XM_022383103.1"/>
</dbReference>
<dbReference type="InterPro" id="IPR036383">
    <property type="entry name" value="TSP1_rpt_sf"/>
</dbReference>
<evidence type="ECO:0000256" key="2">
    <source>
        <dbReference type="ARBA" id="ARBA00019594"/>
    </source>
</evidence>
<keyword evidence="8" id="KW-0130">Cell adhesion</keyword>